<keyword evidence="1" id="KW-0812">Transmembrane</keyword>
<protein>
    <submittedName>
        <fullName evidence="2">Uncharacterized protein</fullName>
    </submittedName>
</protein>
<evidence type="ECO:0000256" key="1">
    <source>
        <dbReference type="SAM" id="Phobius"/>
    </source>
</evidence>
<comment type="caution">
    <text evidence="2">The sequence shown here is derived from an EMBL/GenBank/DDBJ whole genome shotgun (WGS) entry which is preliminary data.</text>
</comment>
<dbReference type="AlphaFoldDB" id="A0A0G0ZF25"/>
<dbReference type="EMBL" id="LCDG01000008">
    <property type="protein sequence ID" value="KKS47350.1"/>
    <property type="molecule type" value="Genomic_DNA"/>
</dbReference>
<feature type="transmembrane region" description="Helical" evidence="1">
    <location>
        <begin position="12"/>
        <end position="31"/>
    </location>
</feature>
<organism evidence="2 3">
    <name type="scientific">Candidatus Nomurabacteria bacterium GW2011_GWC2_42_20</name>
    <dbReference type="NCBI Taxonomy" id="1618756"/>
    <lineage>
        <taxon>Bacteria</taxon>
        <taxon>Candidatus Nomuraibacteriota</taxon>
    </lineage>
</organism>
<evidence type="ECO:0000313" key="2">
    <source>
        <dbReference type="EMBL" id="KKS47350.1"/>
    </source>
</evidence>
<sequence>MNNFINNHKRISWITLILIVISVIGVVLYYGGPRNANRAIFYNERIVRETPAPRVVDSVSVASGRKIISTGEAIPFIGDERVVIEGGKTSKESYMIAEPIALTWAEDAKLVYVHSLGTVTAEGVSSGWEIAFGSRTKMKGYVVTTVGENIIEKKEVTSTSFGFGLPKNWYDSGDAIKSLQSLSQFSDATLNSLIFFYSEDGDVWQYALSTSRGNTTMIVR</sequence>
<dbReference type="Proteomes" id="UP000034704">
    <property type="component" value="Unassembled WGS sequence"/>
</dbReference>
<reference evidence="2 3" key="1">
    <citation type="journal article" date="2015" name="Nature">
        <title>rRNA introns, odd ribosomes, and small enigmatic genomes across a large radiation of phyla.</title>
        <authorList>
            <person name="Brown C.T."/>
            <person name="Hug L.A."/>
            <person name="Thomas B.C."/>
            <person name="Sharon I."/>
            <person name="Castelle C.J."/>
            <person name="Singh A."/>
            <person name="Wilkins M.J."/>
            <person name="Williams K.H."/>
            <person name="Banfield J.F."/>
        </authorList>
    </citation>
    <scope>NUCLEOTIDE SEQUENCE [LARGE SCALE GENOMIC DNA]</scope>
</reference>
<keyword evidence="1" id="KW-1133">Transmembrane helix</keyword>
<proteinExistence type="predicted"/>
<name>A0A0G0ZF25_9BACT</name>
<gene>
    <name evidence="2" type="ORF">UV12_C0008G0018</name>
</gene>
<keyword evidence="1" id="KW-0472">Membrane</keyword>
<accession>A0A0G0ZF25</accession>
<dbReference type="PATRIC" id="fig|1618756.3.peg.537"/>
<dbReference type="STRING" id="1618756.UV12_C0008G0018"/>
<evidence type="ECO:0000313" key="3">
    <source>
        <dbReference type="Proteomes" id="UP000034704"/>
    </source>
</evidence>